<dbReference type="AlphaFoldDB" id="A0A0C9VLU3"/>
<dbReference type="SUPFAM" id="SSF56219">
    <property type="entry name" value="DNase I-like"/>
    <property type="match status" value="1"/>
</dbReference>
<name>A0A0C9VLU3_SPHS4</name>
<organism evidence="2 3">
    <name type="scientific">Sphaerobolus stellatus (strain SS14)</name>
    <dbReference type="NCBI Taxonomy" id="990650"/>
    <lineage>
        <taxon>Eukaryota</taxon>
        <taxon>Fungi</taxon>
        <taxon>Dikarya</taxon>
        <taxon>Basidiomycota</taxon>
        <taxon>Agaricomycotina</taxon>
        <taxon>Agaricomycetes</taxon>
        <taxon>Phallomycetidae</taxon>
        <taxon>Geastrales</taxon>
        <taxon>Sphaerobolaceae</taxon>
        <taxon>Sphaerobolus</taxon>
    </lineage>
</organism>
<feature type="compositionally biased region" description="Low complexity" evidence="1">
    <location>
        <begin position="164"/>
        <end position="206"/>
    </location>
</feature>
<proteinExistence type="predicted"/>
<protein>
    <recommendedName>
        <fullName evidence="4">Endonuclease/exonuclease/phosphatase domain-containing protein</fullName>
    </recommendedName>
</protein>
<evidence type="ECO:0000256" key="1">
    <source>
        <dbReference type="SAM" id="MobiDB-lite"/>
    </source>
</evidence>
<feature type="compositionally biased region" description="Polar residues" evidence="1">
    <location>
        <begin position="82"/>
        <end position="97"/>
    </location>
</feature>
<feature type="region of interest" description="Disordered" evidence="1">
    <location>
        <begin position="239"/>
        <end position="259"/>
    </location>
</feature>
<reference evidence="2 3" key="1">
    <citation type="submission" date="2014-06" db="EMBL/GenBank/DDBJ databases">
        <title>Evolutionary Origins and Diversification of the Mycorrhizal Mutualists.</title>
        <authorList>
            <consortium name="DOE Joint Genome Institute"/>
            <consortium name="Mycorrhizal Genomics Consortium"/>
            <person name="Kohler A."/>
            <person name="Kuo A."/>
            <person name="Nagy L.G."/>
            <person name="Floudas D."/>
            <person name="Copeland A."/>
            <person name="Barry K.W."/>
            <person name="Cichocki N."/>
            <person name="Veneault-Fourrey C."/>
            <person name="LaButti K."/>
            <person name="Lindquist E.A."/>
            <person name="Lipzen A."/>
            <person name="Lundell T."/>
            <person name="Morin E."/>
            <person name="Murat C."/>
            <person name="Riley R."/>
            <person name="Ohm R."/>
            <person name="Sun H."/>
            <person name="Tunlid A."/>
            <person name="Henrissat B."/>
            <person name="Grigoriev I.V."/>
            <person name="Hibbett D.S."/>
            <person name="Martin F."/>
        </authorList>
    </citation>
    <scope>NUCLEOTIDE SEQUENCE [LARGE SCALE GENOMIC DNA]</scope>
    <source>
        <strain evidence="2 3">SS14</strain>
    </source>
</reference>
<dbReference type="Gene3D" id="3.60.10.10">
    <property type="entry name" value="Endonuclease/exonuclease/phosphatase"/>
    <property type="match status" value="1"/>
</dbReference>
<dbReference type="InterPro" id="IPR036691">
    <property type="entry name" value="Endo/exonu/phosph_ase_sf"/>
</dbReference>
<feature type="region of interest" description="Disordered" evidence="1">
    <location>
        <begin position="151"/>
        <end position="206"/>
    </location>
</feature>
<gene>
    <name evidence="2" type="ORF">M422DRAFT_258725</name>
</gene>
<sequence>MDCLPQSIIGCKQAQPWCPECHLDLYNSRKNRSIKHATTKSQRKNTTQTAIAASGYTTRLSVRQGGHTAGSFSNEVDRESISRTVTNRSQTGRSSLQGELPCHDGSDPESSNSTSTSANNKAPTAFFSSINTPMQHHGPVTNTLYRATAHSDGNNQLFDDSSDSESNASEDSVNPSSPHLPLPNLNINISSPTRNSTHSSTQSSSRLLSFNAQQNLARPSSPPTSDPFEFLAQRQQLTLPPQNDNRGNIAPQPHTNKKNLRGSLQISSLNIHGGGSNTTRDKWSHLWQVMRQNQIGVLAIQESHISTAELHRLEDTFSGRLQILSSIDNHNPNSKGVAFLLNKQLTAWKEAQGIEIVPGRALLLCLPWHDDKTLNILNIYAPNSSTENQTLWSDLHRKWRADALTAYQRTMIHKALERPSPISNPSLVS</sequence>
<evidence type="ECO:0000313" key="2">
    <source>
        <dbReference type="EMBL" id="KIJ38606.1"/>
    </source>
</evidence>
<dbReference type="Proteomes" id="UP000054279">
    <property type="component" value="Unassembled WGS sequence"/>
</dbReference>
<evidence type="ECO:0000313" key="3">
    <source>
        <dbReference type="Proteomes" id="UP000054279"/>
    </source>
</evidence>
<accession>A0A0C9VLU3</accession>
<evidence type="ECO:0008006" key="4">
    <source>
        <dbReference type="Google" id="ProtNLM"/>
    </source>
</evidence>
<dbReference type="HOGENOM" id="CLU_639628_0_0_1"/>
<dbReference type="EMBL" id="KN837159">
    <property type="protein sequence ID" value="KIJ38606.1"/>
    <property type="molecule type" value="Genomic_DNA"/>
</dbReference>
<keyword evidence="3" id="KW-1185">Reference proteome</keyword>
<feature type="region of interest" description="Disordered" evidence="1">
    <location>
        <begin position="64"/>
        <end position="124"/>
    </location>
</feature>
<feature type="compositionally biased region" description="Low complexity" evidence="1">
    <location>
        <begin position="110"/>
        <end position="124"/>
    </location>
</feature>